<name>A0A8X6T614_NEPPI</name>
<gene>
    <name evidence="1" type="ORF">NPIL_112611</name>
</gene>
<comment type="caution">
    <text evidence="1">The sequence shown here is derived from an EMBL/GenBank/DDBJ whole genome shotgun (WGS) entry which is preliminary data.</text>
</comment>
<dbReference type="EMBL" id="BMAW01051769">
    <property type="protein sequence ID" value="GFS82174.1"/>
    <property type="molecule type" value="Genomic_DNA"/>
</dbReference>
<dbReference type="Proteomes" id="UP000887013">
    <property type="component" value="Unassembled WGS sequence"/>
</dbReference>
<evidence type="ECO:0000313" key="1">
    <source>
        <dbReference type="EMBL" id="GFS82174.1"/>
    </source>
</evidence>
<accession>A0A8X6T614</accession>
<reference evidence="1" key="1">
    <citation type="submission" date="2020-08" db="EMBL/GenBank/DDBJ databases">
        <title>Multicomponent nature underlies the extraordinary mechanical properties of spider dragline silk.</title>
        <authorList>
            <person name="Kono N."/>
            <person name="Nakamura H."/>
            <person name="Mori M."/>
            <person name="Yoshida Y."/>
            <person name="Ohtoshi R."/>
            <person name="Malay A.D."/>
            <person name="Moran D.A.P."/>
            <person name="Tomita M."/>
            <person name="Numata K."/>
            <person name="Arakawa K."/>
        </authorList>
    </citation>
    <scope>NUCLEOTIDE SEQUENCE</scope>
</reference>
<organism evidence="1 2">
    <name type="scientific">Nephila pilipes</name>
    <name type="common">Giant wood spider</name>
    <name type="synonym">Nephila maculata</name>
    <dbReference type="NCBI Taxonomy" id="299642"/>
    <lineage>
        <taxon>Eukaryota</taxon>
        <taxon>Metazoa</taxon>
        <taxon>Ecdysozoa</taxon>
        <taxon>Arthropoda</taxon>
        <taxon>Chelicerata</taxon>
        <taxon>Arachnida</taxon>
        <taxon>Araneae</taxon>
        <taxon>Araneomorphae</taxon>
        <taxon>Entelegynae</taxon>
        <taxon>Araneoidea</taxon>
        <taxon>Nephilidae</taxon>
        <taxon>Nephila</taxon>
    </lineage>
</organism>
<protein>
    <submittedName>
        <fullName evidence="1">Uncharacterized protein</fullName>
    </submittedName>
</protein>
<sequence length="104" mass="12098">MTCTLIDACPLKLLFRWREVYTMLVISPTTLFLKSSPHSLLVALTRENLRWVDVMAAFQLAANSGNPRHWCTFSIEPSRSCSLKRILLSMDYRKAHIQSLYYME</sequence>
<dbReference type="AlphaFoldDB" id="A0A8X6T614"/>
<keyword evidence="2" id="KW-1185">Reference proteome</keyword>
<evidence type="ECO:0000313" key="2">
    <source>
        <dbReference type="Proteomes" id="UP000887013"/>
    </source>
</evidence>
<proteinExistence type="predicted"/>